<proteinExistence type="predicted"/>
<evidence type="ECO:0000313" key="2">
    <source>
        <dbReference type="EMBL" id="MFD1038380.1"/>
    </source>
</evidence>
<feature type="domain" description="NAD(P)-binding" evidence="1">
    <location>
        <begin position="4"/>
        <end position="75"/>
    </location>
</feature>
<dbReference type="EMBL" id="JBHTKJ010000017">
    <property type="protein sequence ID" value="MFD1038380.1"/>
    <property type="molecule type" value="Genomic_DNA"/>
</dbReference>
<comment type="caution">
    <text evidence="2">The sequence shown here is derived from an EMBL/GenBank/DDBJ whole genome shotgun (WGS) entry which is preliminary data.</text>
</comment>
<reference evidence="3" key="1">
    <citation type="journal article" date="2019" name="Int. J. Syst. Evol. Microbiol.">
        <title>The Global Catalogue of Microorganisms (GCM) 10K type strain sequencing project: providing services to taxonomists for standard genome sequencing and annotation.</title>
        <authorList>
            <consortium name="The Broad Institute Genomics Platform"/>
            <consortium name="The Broad Institute Genome Sequencing Center for Infectious Disease"/>
            <person name="Wu L."/>
            <person name="Ma J."/>
        </authorList>
    </citation>
    <scope>NUCLEOTIDE SEQUENCE [LARGE SCALE GENOMIC DNA]</scope>
    <source>
        <strain evidence="3">CCUG 56754</strain>
    </source>
</reference>
<name>A0ABW3LN93_9BACI</name>
<dbReference type="Pfam" id="PF13460">
    <property type="entry name" value="NAD_binding_10"/>
    <property type="match status" value="1"/>
</dbReference>
<accession>A0ABW3LN93</accession>
<evidence type="ECO:0000259" key="1">
    <source>
        <dbReference type="Pfam" id="PF13460"/>
    </source>
</evidence>
<dbReference type="RefSeq" id="WP_390361308.1">
    <property type="nucleotide sequence ID" value="NZ_JBHTKJ010000017.1"/>
</dbReference>
<keyword evidence="3" id="KW-1185">Reference proteome</keyword>
<dbReference type="SUPFAM" id="SSF51735">
    <property type="entry name" value="NAD(P)-binding Rossmann-fold domains"/>
    <property type="match status" value="1"/>
</dbReference>
<organism evidence="2 3">
    <name type="scientific">Virgibacillus byunsanensis</name>
    <dbReference type="NCBI Taxonomy" id="570945"/>
    <lineage>
        <taxon>Bacteria</taxon>
        <taxon>Bacillati</taxon>
        <taxon>Bacillota</taxon>
        <taxon>Bacilli</taxon>
        <taxon>Bacillales</taxon>
        <taxon>Bacillaceae</taxon>
        <taxon>Virgibacillus</taxon>
    </lineage>
</organism>
<evidence type="ECO:0000313" key="3">
    <source>
        <dbReference type="Proteomes" id="UP001597040"/>
    </source>
</evidence>
<dbReference type="InterPro" id="IPR036291">
    <property type="entry name" value="NAD(P)-bd_dom_sf"/>
</dbReference>
<dbReference type="Gene3D" id="3.40.50.720">
    <property type="entry name" value="NAD(P)-binding Rossmann-like Domain"/>
    <property type="match status" value="1"/>
</dbReference>
<dbReference type="Proteomes" id="UP001597040">
    <property type="component" value="Unassembled WGS sequence"/>
</dbReference>
<gene>
    <name evidence="2" type="ORF">ACFQ3N_08205</name>
</gene>
<protein>
    <submittedName>
        <fullName evidence="2">NAD(P)H-binding protein</fullName>
    </submittedName>
</protein>
<dbReference type="InterPro" id="IPR016040">
    <property type="entry name" value="NAD(P)-bd_dom"/>
</dbReference>
<sequence>MPYFENQGVKIVLADLEDNFKKAFYKVDTVVFASGSGPNTGADKTIIIDQEGAIESVNLAKKIGVNRFVMLSMLGQIILKPHLSCTLSLCQAPCR</sequence>